<dbReference type="InterPro" id="IPR053134">
    <property type="entry name" value="RNA-dir_DNA_polymerase"/>
</dbReference>
<dbReference type="SUPFAM" id="SSF56672">
    <property type="entry name" value="DNA/RNA polymerases"/>
    <property type="match status" value="1"/>
</dbReference>
<evidence type="ECO:0000313" key="2">
    <source>
        <dbReference type="EMBL" id="GFN91473.1"/>
    </source>
</evidence>
<gene>
    <name evidence="2" type="ORF">PoB_001797900</name>
</gene>
<organism evidence="2 3">
    <name type="scientific">Plakobranchus ocellatus</name>
    <dbReference type="NCBI Taxonomy" id="259542"/>
    <lineage>
        <taxon>Eukaryota</taxon>
        <taxon>Metazoa</taxon>
        <taxon>Spiralia</taxon>
        <taxon>Lophotrochozoa</taxon>
        <taxon>Mollusca</taxon>
        <taxon>Gastropoda</taxon>
        <taxon>Heterobranchia</taxon>
        <taxon>Euthyneura</taxon>
        <taxon>Panpulmonata</taxon>
        <taxon>Sacoglossa</taxon>
        <taxon>Placobranchoidea</taxon>
        <taxon>Plakobranchidae</taxon>
        <taxon>Plakobranchus</taxon>
    </lineage>
</organism>
<keyword evidence="3" id="KW-1185">Reference proteome</keyword>
<reference evidence="2 3" key="1">
    <citation type="journal article" date="2021" name="Elife">
        <title>Chloroplast acquisition without the gene transfer in kleptoplastic sea slugs, Plakobranchus ocellatus.</title>
        <authorList>
            <person name="Maeda T."/>
            <person name="Takahashi S."/>
            <person name="Yoshida T."/>
            <person name="Shimamura S."/>
            <person name="Takaki Y."/>
            <person name="Nagai Y."/>
            <person name="Toyoda A."/>
            <person name="Suzuki Y."/>
            <person name="Arimoto A."/>
            <person name="Ishii H."/>
            <person name="Satoh N."/>
            <person name="Nishiyama T."/>
            <person name="Hasebe M."/>
            <person name="Maruyama T."/>
            <person name="Minagawa J."/>
            <person name="Obokata J."/>
            <person name="Shigenobu S."/>
        </authorList>
    </citation>
    <scope>NUCLEOTIDE SEQUENCE [LARGE SCALE GENOMIC DNA]</scope>
</reference>
<sequence length="121" mass="13742">MVCQDQHNIVTVLCNWTAHEIIVPASTCMGTAYALSRDEHKQRAEDVHRRNPAIRSCQGEEDAHPDKVLEAGVVQPSVSEWASPSVLVRKRDDSVRWCVDYQAVNKITRKDVFPYRALRIA</sequence>
<dbReference type="AlphaFoldDB" id="A0AAV3ZAQ7"/>
<dbReference type="EMBL" id="BLXT01002143">
    <property type="protein sequence ID" value="GFN91473.1"/>
    <property type="molecule type" value="Genomic_DNA"/>
</dbReference>
<comment type="caution">
    <text evidence="2">The sequence shown here is derived from an EMBL/GenBank/DDBJ whole genome shotgun (WGS) entry which is preliminary data.</text>
</comment>
<dbReference type="PANTHER" id="PTHR24559:SF444">
    <property type="entry name" value="REVERSE TRANSCRIPTASE DOMAIN-CONTAINING PROTEIN"/>
    <property type="match status" value="1"/>
</dbReference>
<dbReference type="Proteomes" id="UP000735302">
    <property type="component" value="Unassembled WGS sequence"/>
</dbReference>
<evidence type="ECO:0000313" key="3">
    <source>
        <dbReference type="Proteomes" id="UP000735302"/>
    </source>
</evidence>
<name>A0AAV3ZAQ7_9GAST</name>
<feature type="region of interest" description="Disordered" evidence="1">
    <location>
        <begin position="43"/>
        <end position="63"/>
    </location>
</feature>
<dbReference type="Gene3D" id="3.10.10.10">
    <property type="entry name" value="HIV Type 1 Reverse Transcriptase, subunit A, domain 1"/>
    <property type="match status" value="1"/>
</dbReference>
<accession>A0AAV3ZAQ7</accession>
<evidence type="ECO:0000256" key="1">
    <source>
        <dbReference type="SAM" id="MobiDB-lite"/>
    </source>
</evidence>
<dbReference type="PANTHER" id="PTHR24559">
    <property type="entry name" value="TRANSPOSON TY3-I GAG-POL POLYPROTEIN"/>
    <property type="match status" value="1"/>
</dbReference>
<proteinExistence type="predicted"/>
<dbReference type="InterPro" id="IPR043502">
    <property type="entry name" value="DNA/RNA_pol_sf"/>
</dbReference>
<protein>
    <submittedName>
        <fullName evidence="2">Pol polyprotein</fullName>
    </submittedName>
</protein>